<dbReference type="PANTHER" id="PTHR30529:SF7">
    <property type="entry name" value="CYTOCHROME B561 BACTERIAL_NI-HYDROGENASE DOMAIN-CONTAINING PROTEIN"/>
    <property type="match status" value="1"/>
</dbReference>
<evidence type="ECO:0000256" key="2">
    <source>
        <dbReference type="ARBA" id="ARBA00004651"/>
    </source>
</evidence>
<evidence type="ECO:0000256" key="4">
    <source>
        <dbReference type="ARBA" id="ARBA00022475"/>
    </source>
</evidence>
<keyword evidence="3" id="KW-0813">Transport</keyword>
<dbReference type="Proteomes" id="UP000672657">
    <property type="component" value="Unassembled WGS sequence"/>
</dbReference>
<comment type="subcellular location">
    <subcellularLocation>
        <location evidence="2">Cell membrane</location>
        <topology evidence="2">Multi-pass membrane protein</topology>
    </subcellularLocation>
</comment>
<keyword evidence="11 13" id="KW-0472">Membrane</keyword>
<evidence type="ECO:0000259" key="14">
    <source>
        <dbReference type="Pfam" id="PF01292"/>
    </source>
</evidence>
<evidence type="ECO:0000256" key="3">
    <source>
        <dbReference type="ARBA" id="ARBA00022448"/>
    </source>
</evidence>
<keyword evidence="6 13" id="KW-0812">Transmembrane</keyword>
<evidence type="ECO:0000256" key="11">
    <source>
        <dbReference type="ARBA" id="ARBA00023136"/>
    </source>
</evidence>
<keyword evidence="4" id="KW-1003">Cell membrane</keyword>
<evidence type="ECO:0000256" key="8">
    <source>
        <dbReference type="ARBA" id="ARBA00022982"/>
    </source>
</evidence>
<evidence type="ECO:0000256" key="10">
    <source>
        <dbReference type="ARBA" id="ARBA00023004"/>
    </source>
</evidence>
<feature type="domain" description="Cytochrome b561 bacterial/Ni-hydrogenase" evidence="14">
    <location>
        <begin position="7"/>
        <end position="177"/>
    </location>
</feature>
<feature type="transmembrane region" description="Helical" evidence="13">
    <location>
        <begin position="136"/>
        <end position="159"/>
    </location>
</feature>
<feature type="transmembrane region" description="Helical" evidence="13">
    <location>
        <begin position="93"/>
        <end position="111"/>
    </location>
</feature>
<comment type="caution">
    <text evidence="15">The sequence shown here is derived from an EMBL/GenBank/DDBJ whole genome shotgun (WGS) entry which is preliminary data.</text>
</comment>
<keyword evidence="7" id="KW-0479">Metal-binding</keyword>
<dbReference type="EMBL" id="CAJPVI010000013">
    <property type="protein sequence ID" value="CAG2144352.1"/>
    <property type="molecule type" value="Genomic_DNA"/>
</dbReference>
<proteinExistence type="inferred from homology"/>
<dbReference type="SUPFAM" id="SSF81342">
    <property type="entry name" value="Transmembrane di-heme cytochromes"/>
    <property type="match status" value="1"/>
</dbReference>
<evidence type="ECO:0000256" key="13">
    <source>
        <dbReference type="SAM" id="Phobius"/>
    </source>
</evidence>
<keyword evidence="10" id="KW-0408">Iron</keyword>
<keyword evidence="5" id="KW-0349">Heme</keyword>
<protein>
    <submittedName>
        <fullName evidence="15">Cytochrome b561</fullName>
    </submittedName>
</protein>
<feature type="transmembrane region" description="Helical" evidence="13">
    <location>
        <begin position="12"/>
        <end position="33"/>
    </location>
</feature>
<evidence type="ECO:0000256" key="6">
    <source>
        <dbReference type="ARBA" id="ARBA00022692"/>
    </source>
</evidence>
<dbReference type="InterPro" id="IPR052168">
    <property type="entry name" value="Cytochrome_b561_oxidase"/>
</dbReference>
<comment type="similarity">
    <text evidence="12">Belongs to the cytochrome b561 family.</text>
</comment>
<comment type="cofactor">
    <cofactor evidence="1">
        <name>heme b</name>
        <dbReference type="ChEBI" id="CHEBI:60344"/>
    </cofactor>
</comment>
<dbReference type="InterPro" id="IPR016174">
    <property type="entry name" value="Di-haem_cyt_TM"/>
</dbReference>
<keyword evidence="8" id="KW-0249">Electron transport</keyword>
<evidence type="ECO:0000256" key="1">
    <source>
        <dbReference type="ARBA" id="ARBA00001970"/>
    </source>
</evidence>
<name>A0ABN7Q2N0_9BURK</name>
<evidence type="ECO:0000313" key="16">
    <source>
        <dbReference type="Proteomes" id="UP000672657"/>
    </source>
</evidence>
<dbReference type="RefSeq" id="WP_211953631.1">
    <property type="nucleotide sequence ID" value="NZ_CAJPVI010000013.1"/>
</dbReference>
<evidence type="ECO:0000256" key="9">
    <source>
        <dbReference type="ARBA" id="ARBA00022989"/>
    </source>
</evidence>
<evidence type="ECO:0000256" key="5">
    <source>
        <dbReference type="ARBA" id="ARBA00022617"/>
    </source>
</evidence>
<dbReference type="PANTHER" id="PTHR30529">
    <property type="entry name" value="CYTOCHROME B561"/>
    <property type="match status" value="1"/>
</dbReference>
<feature type="transmembrane region" description="Helical" evidence="13">
    <location>
        <begin position="45"/>
        <end position="65"/>
    </location>
</feature>
<evidence type="ECO:0000256" key="12">
    <source>
        <dbReference type="ARBA" id="ARBA00037975"/>
    </source>
</evidence>
<evidence type="ECO:0000313" key="15">
    <source>
        <dbReference type="EMBL" id="CAG2144352.1"/>
    </source>
</evidence>
<dbReference type="InterPro" id="IPR011577">
    <property type="entry name" value="Cyt_b561_bac/Ni-Hgenase"/>
</dbReference>
<accession>A0ABN7Q2N0</accession>
<evidence type="ECO:0000256" key="7">
    <source>
        <dbReference type="ARBA" id="ARBA00022723"/>
    </source>
</evidence>
<gene>
    <name evidence="15" type="primary">yceJ_1</name>
    <name evidence="15" type="ORF">LMG26411_02556</name>
</gene>
<reference evidence="15 16" key="1">
    <citation type="submission" date="2021-03" db="EMBL/GenBank/DDBJ databases">
        <authorList>
            <person name="Peeters C."/>
        </authorList>
    </citation>
    <scope>NUCLEOTIDE SEQUENCE [LARGE SCALE GENOMIC DNA]</scope>
    <source>
        <strain evidence="15 16">LMG 26411</strain>
    </source>
</reference>
<dbReference type="Pfam" id="PF01292">
    <property type="entry name" value="Ni_hydr_CYTB"/>
    <property type="match status" value="1"/>
</dbReference>
<keyword evidence="16" id="KW-1185">Reference proteome</keyword>
<sequence>MQLARKYALVQIVLHWAGALLMFSLLSLGYIMTSLPRGAAGKAELVNLHKSLGLTAALLIAWRVVERVRRAVPAYDESLHGWEAALAGVTHRLLYVCMLVMPISGYLGSSFNKYGTRFWGLPLPRWGWVDESIRDIFYTIHGTTSFLLLGLVLLHVAAVAKHQWLDRQRCMQRMLPGGNE</sequence>
<organism evidence="15 16">
    <name type="scientific">Cupriavidus numazuensis</name>
    <dbReference type="NCBI Taxonomy" id="221992"/>
    <lineage>
        <taxon>Bacteria</taxon>
        <taxon>Pseudomonadati</taxon>
        <taxon>Pseudomonadota</taxon>
        <taxon>Betaproteobacteria</taxon>
        <taxon>Burkholderiales</taxon>
        <taxon>Burkholderiaceae</taxon>
        <taxon>Cupriavidus</taxon>
    </lineage>
</organism>
<keyword evidence="9 13" id="KW-1133">Transmembrane helix</keyword>